<dbReference type="Proteomes" id="UP001596118">
    <property type="component" value="Unassembled WGS sequence"/>
</dbReference>
<comment type="caution">
    <text evidence="2">The sequence shown here is derived from an EMBL/GenBank/DDBJ whole genome shotgun (WGS) entry which is preliminary data.</text>
</comment>
<proteinExistence type="predicted"/>
<reference evidence="2 3" key="1">
    <citation type="journal article" date="2019" name="Int. J. Syst. Evol. Microbiol.">
        <title>The Global Catalogue of Microorganisms (GCM) 10K type strain sequencing project: providing services to taxonomists for standard genome sequencing and annotation.</title>
        <authorList>
            <consortium name="The Broad Institute Genomics Platform"/>
            <consortium name="The Broad Institute Genome Sequencing Center for Infectious Disease"/>
            <person name="Wu L."/>
            <person name="Ma J."/>
        </authorList>
    </citation>
    <scope>NUCLEOTIDE SEQUENCE [LARGE SCALE GENOMIC DNA]</scope>
    <source>
        <strain evidence="2 3">CGMCC 1.12124</strain>
    </source>
</reference>
<feature type="compositionally biased region" description="Acidic residues" evidence="1">
    <location>
        <begin position="25"/>
        <end position="48"/>
    </location>
</feature>
<accession>A0ABD5QY15</accession>
<evidence type="ECO:0000313" key="3">
    <source>
        <dbReference type="Proteomes" id="UP001596118"/>
    </source>
</evidence>
<keyword evidence="3" id="KW-1185">Reference proteome</keyword>
<protein>
    <submittedName>
        <fullName evidence="2">Uncharacterized protein</fullName>
    </submittedName>
</protein>
<evidence type="ECO:0000313" key="2">
    <source>
        <dbReference type="EMBL" id="MFC5277587.1"/>
    </source>
</evidence>
<organism evidence="2 3">
    <name type="scientific">Halorubrum rubrum</name>
    <dbReference type="NCBI Taxonomy" id="1126240"/>
    <lineage>
        <taxon>Archaea</taxon>
        <taxon>Methanobacteriati</taxon>
        <taxon>Methanobacteriota</taxon>
        <taxon>Stenosarchaea group</taxon>
        <taxon>Halobacteria</taxon>
        <taxon>Halobacteriales</taxon>
        <taxon>Haloferacaceae</taxon>
        <taxon>Halorubrum</taxon>
    </lineage>
</organism>
<evidence type="ECO:0000256" key="1">
    <source>
        <dbReference type="SAM" id="MobiDB-lite"/>
    </source>
</evidence>
<gene>
    <name evidence="2" type="ORF">ACFPM1_02215</name>
</gene>
<sequence>MCHHGDEALSLAEIRERHRSLAAEEGADDVSDEPGETDDRAEAEESEPPAEPRAPADD</sequence>
<dbReference type="RefSeq" id="WP_256410751.1">
    <property type="nucleotide sequence ID" value="NZ_JANHDM010000002.1"/>
</dbReference>
<dbReference type="EMBL" id="JBHSKY010000002">
    <property type="protein sequence ID" value="MFC5277587.1"/>
    <property type="molecule type" value="Genomic_DNA"/>
</dbReference>
<feature type="compositionally biased region" description="Basic and acidic residues" evidence="1">
    <location>
        <begin position="1"/>
        <end position="22"/>
    </location>
</feature>
<dbReference type="AlphaFoldDB" id="A0ABD5QY15"/>
<name>A0ABD5QY15_9EURY</name>
<feature type="region of interest" description="Disordered" evidence="1">
    <location>
        <begin position="1"/>
        <end position="58"/>
    </location>
</feature>